<sequence>MALRKMARWMDSVDERILEYLDETDGAVTAWEIAHDLEGTTRLRARERCRVLARAGFTVVVPREPLTEKYDITGCGQRYLLGEVDAKHRRPLPAARPPEAVRPGWYAGFG</sequence>
<protein>
    <submittedName>
        <fullName evidence="1">Uncharacterized protein</fullName>
    </submittedName>
</protein>
<evidence type="ECO:0000313" key="1">
    <source>
        <dbReference type="EMBL" id="KPN31503.1"/>
    </source>
</evidence>
<dbReference type="Gene3D" id="1.10.10.10">
    <property type="entry name" value="Winged helix-like DNA-binding domain superfamily/Winged helix DNA-binding domain"/>
    <property type="match status" value="1"/>
</dbReference>
<dbReference type="AlphaFoldDB" id="A0A0P7H0A0"/>
<name>A0A0P7H0A0_9EURY</name>
<proteinExistence type="predicted"/>
<organism evidence="1 2">
    <name type="scientific">Halolamina pelagica</name>
    <dbReference type="NCBI Taxonomy" id="699431"/>
    <lineage>
        <taxon>Archaea</taxon>
        <taxon>Methanobacteriati</taxon>
        <taxon>Methanobacteriota</taxon>
        <taxon>Stenosarchaea group</taxon>
        <taxon>Halobacteria</taxon>
        <taxon>Halobacteriales</taxon>
        <taxon>Haloferacaceae</taxon>
    </lineage>
</organism>
<accession>A0A0P7H0A0</accession>
<dbReference type="InterPro" id="IPR036388">
    <property type="entry name" value="WH-like_DNA-bd_sf"/>
</dbReference>
<dbReference type="EMBL" id="LGUC01000001">
    <property type="protein sequence ID" value="KPN31503.1"/>
    <property type="molecule type" value="Genomic_DNA"/>
</dbReference>
<gene>
    <name evidence="1" type="ORF">SY89_02250</name>
</gene>
<reference evidence="2" key="1">
    <citation type="submission" date="2013-11" db="EMBL/GenBank/DDBJ databases">
        <authorList>
            <person name="Hoang H.T."/>
            <person name="Killian M.L."/>
            <person name="Madson D.M."/>
            <person name="Arruda P.H.E."/>
            <person name="Sun D."/>
            <person name="Schwartz K.J."/>
            <person name="Yoon K."/>
        </authorList>
    </citation>
    <scope>NUCLEOTIDE SEQUENCE [LARGE SCALE GENOMIC DNA]</scope>
    <source>
        <strain evidence="2">CDK2</strain>
    </source>
</reference>
<dbReference type="Proteomes" id="UP000050535">
    <property type="component" value="Unassembled WGS sequence"/>
</dbReference>
<evidence type="ECO:0000313" key="2">
    <source>
        <dbReference type="Proteomes" id="UP000050535"/>
    </source>
</evidence>
<dbReference type="STRING" id="699431.SY89_02250"/>
<keyword evidence="2" id="KW-1185">Reference proteome</keyword>
<comment type="caution">
    <text evidence="1">The sequence shown here is derived from an EMBL/GenBank/DDBJ whole genome shotgun (WGS) entry which is preliminary data.</text>
</comment>